<proteinExistence type="predicted"/>
<dbReference type="PANTHER" id="PTHR22765:SF458">
    <property type="entry name" value="OS11G0149800 PROTEIN"/>
    <property type="match status" value="1"/>
</dbReference>
<evidence type="ECO:0000313" key="3">
    <source>
        <dbReference type="EMBL" id="CUE73421.1"/>
    </source>
</evidence>
<dbReference type="OrthoDB" id="2122982at2759"/>
<dbReference type="PANTHER" id="PTHR22765">
    <property type="entry name" value="RING FINGER AND PROTEASE ASSOCIATED DOMAIN-CONTAINING"/>
    <property type="match status" value="1"/>
</dbReference>
<accession>A0A0S4IIW8</accession>
<reference evidence="4" key="1">
    <citation type="submission" date="2015-09" db="EMBL/GenBank/DDBJ databases">
        <authorList>
            <consortium name="Pathogen Informatics"/>
        </authorList>
    </citation>
    <scope>NUCLEOTIDE SEQUENCE [LARGE SCALE GENOMIC DNA]</scope>
    <source>
        <strain evidence="4">Lake Konstanz</strain>
    </source>
</reference>
<evidence type="ECO:0000313" key="4">
    <source>
        <dbReference type="Proteomes" id="UP000051952"/>
    </source>
</evidence>
<sequence>MMADMSDDDLRQYVATIPEILPVHYDALMRLHDADKVPQTVSVADLNASLFVDTFEEIMNHVLDGKSYPCFSSECFVCLEDYNGPDAIAHLICGHFFHKTCAFQYFERYSRLCPICKEDVL</sequence>
<dbReference type="InterPro" id="IPR001841">
    <property type="entry name" value="Znf_RING"/>
</dbReference>
<dbReference type="GO" id="GO:0061630">
    <property type="term" value="F:ubiquitin protein ligase activity"/>
    <property type="evidence" value="ECO:0007669"/>
    <property type="project" value="TreeGrafter"/>
</dbReference>
<dbReference type="GO" id="GO:0006511">
    <property type="term" value="P:ubiquitin-dependent protein catabolic process"/>
    <property type="evidence" value="ECO:0007669"/>
    <property type="project" value="TreeGrafter"/>
</dbReference>
<protein>
    <submittedName>
        <fullName evidence="3">Zinc finger protein, putative</fullName>
    </submittedName>
</protein>
<organism evidence="3 4">
    <name type="scientific">Bodo saltans</name>
    <name type="common">Flagellated protozoan</name>
    <dbReference type="NCBI Taxonomy" id="75058"/>
    <lineage>
        <taxon>Eukaryota</taxon>
        <taxon>Discoba</taxon>
        <taxon>Euglenozoa</taxon>
        <taxon>Kinetoplastea</taxon>
        <taxon>Metakinetoplastina</taxon>
        <taxon>Eubodonida</taxon>
        <taxon>Bodonidae</taxon>
        <taxon>Bodo</taxon>
    </lineage>
</organism>
<dbReference type="Proteomes" id="UP000051952">
    <property type="component" value="Unassembled WGS sequence"/>
</dbReference>
<evidence type="ECO:0000256" key="1">
    <source>
        <dbReference type="PROSITE-ProRule" id="PRU00175"/>
    </source>
</evidence>
<keyword evidence="1" id="KW-0479">Metal-binding</keyword>
<keyword evidence="1" id="KW-0863">Zinc-finger</keyword>
<dbReference type="PROSITE" id="PS50089">
    <property type="entry name" value="ZF_RING_2"/>
    <property type="match status" value="1"/>
</dbReference>
<name>A0A0S4IIW8_BODSA</name>
<keyword evidence="1" id="KW-0862">Zinc</keyword>
<dbReference type="GO" id="GO:0008270">
    <property type="term" value="F:zinc ion binding"/>
    <property type="evidence" value="ECO:0007669"/>
    <property type="project" value="UniProtKB-KW"/>
</dbReference>
<dbReference type="VEuPathDB" id="TriTrypDB:BSAL_55110"/>
<gene>
    <name evidence="3" type="ORF">BSAL_55110</name>
</gene>
<evidence type="ECO:0000259" key="2">
    <source>
        <dbReference type="PROSITE" id="PS50089"/>
    </source>
</evidence>
<dbReference type="AlphaFoldDB" id="A0A0S4IIW8"/>
<dbReference type="SUPFAM" id="SSF57850">
    <property type="entry name" value="RING/U-box"/>
    <property type="match status" value="1"/>
</dbReference>
<keyword evidence="4" id="KW-1185">Reference proteome</keyword>
<dbReference type="InterPro" id="IPR051826">
    <property type="entry name" value="E3_ubiquitin-ligase_domain"/>
</dbReference>
<dbReference type="EMBL" id="CYKH01000150">
    <property type="protein sequence ID" value="CUE73421.1"/>
    <property type="molecule type" value="Genomic_DNA"/>
</dbReference>
<feature type="domain" description="RING-type" evidence="2">
    <location>
        <begin position="75"/>
        <end position="117"/>
    </location>
</feature>
<dbReference type="Pfam" id="PF13639">
    <property type="entry name" value="zf-RING_2"/>
    <property type="match status" value="1"/>
</dbReference>
<dbReference type="InterPro" id="IPR013083">
    <property type="entry name" value="Znf_RING/FYVE/PHD"/>
</dbReference>
<dbReference type="Gene3D" id="3.30.40.10">
    <property type="entry name" value="Zinc/RING finger domain, C3HC4 (zinc finger)"/>
    <property type="match status" value="1"/>
</dbReference>
<dbReference type="GO" id="GO:0016020">
    <property type="term" value="C:membrane"/>
    <property type="evidence" value="ECO:0007669"/>
    <property type="project" value="TreeGrafter"/>
</dbReference>
<dbReference type="SMART" id="SM00184">
    <property type="entry name" value="RING"/>
    <property type="match status" value="1"/>
</dbReference>